<dbReference type="PANTHER" id="PTHR10127">
    <property type="entry name" value="DISCOIDIN, CUB, EGF, LAMININ , AND ZINC METALLOPROTEASE DOMAIN CONTAINING"/>
    <property type="match status" value="1"/>
</dbReference>
<dbReference type="Proteomes" id="UP000011014">
    <property type="component" value="Unassembled WGS sequence"/>
</dbReference>
<dbReference type="SMART" id="SM00235">
    <property type="entry name" value="ZnMc"/>
    <property type="match status" value="1"/>
</dbReference>
<keyword evidence="1 6" id="KW-0645">Protease</keyword>
<protein>
    <recommendedName>
        <fullName evidence="7">Metalloendopeptidase</fullName>
        <ecNumber evidence="7">3.4.24.-</ecNumber>
    </recommendedName>
</protein>
<dbReference type="GO" id="GO:0004222">
    <property type="term" value="F:metalloendopeptidase activity"/>
    <property type="evidence" value="ECO:0007669"/>
    <property type="project" value="UniProtKB-UniRule"/>
</dbReference>
<evidence type="ECO:0000256" key="3">
    <source>
        <dbReference type="ARBA" id="ARBA00022801"/>
    </source>
</evidence>
<evidence type="ECO:0000256" key="6">
    <source>
        <dbReference type="PROSITE-ProRule" id="PRU01211"/>
    </source>
</evidence>
<proteinExistence type="predicted"/>
<gene>
    <name evidence="9" type="ORF">GSOID_T00019565001</name>
</gene>
<keyword evidence="4 6" id="KW-0862">Zinc</keyword>
<dbReference type="SUPFAM" id="SSF55486">
    <property type="entry name" value="Metalloproteases ('zincins'), catalytic domain"/>
    <property type="match status" value="1"/>
</dbReference>
<organism evidence="9">
    <name type="scientific">Oikopleura dioica</name>
    <name type="common">Tunicate</name>
    <dbReference type="NCBI Taxonomy" id="34765"/>
    <lineage>
        <taxon>Eukaryota</taxon>
        <taxon>Metazoa</taxon>
        <taxon>Chordata</taxon>
        <taxon>Tunicata</taxon>
        <taxon>Appendicularia</taxon>
        <taxon>Copelata</taxon>
        <taxon>Oikopleuridae</taxon>
        <taxon>Oikopleura</taxon>
    </lineage>
</organism>
<dbReference type="EMBL" id="FN655401">
    <property type="protein sequence ID" value="CBY39025.1"/>
    <property type="molecule type" value="Genomic_DNA"/>
</dbReference>
<dbReference type="InterPro" id="IPR024079">
    <property type="entry name" value="MetalloPept_cat_dom_sf"/>
</dbReference>
<evidence type="ECO:0000256" key="4">
    <source>
        <dbReference type="ARBA" id="ARBA00022833"/>
    </source>
</evidence>
<feature type="binding site" evidence="6">
    <location>
        <position position="111"/>
    </location>
    <ligand>
        <name>Zn(2+)</name>
        <dbReference type="ChEBI" id="CHEBI:29105"/>
        <note>catalytic</note>
    </ligand>
</feature>
<dbReference type="AlphaFoldDB" id="E4YU86"/>
<evidence type="ECO:0000256" key="1">
    <source>
        <dbReference type="ARBA" id="ARBA00022670"/>
    </source>
</evidence>
<keyword evidence="3 6" id="KW-0378">Hydrolase</keyword>
<dbReference type="PROSITE" id="PS51864">
    <property type="entry name" value="ASTACIN"/>
    <property type="match status" value="1"/>
</dbReference>
<dbReference type="InterPro" id="IPR006026">
    <property type="entry name" value="Peptidase_Metallo"/>
</dbReference>
<dbReference type="GO" id="GO:0008270">
    <property type="term" value="F:zinc ion binding"/>
    <property type="evidence" value="ECO:0007669"/>
    <property type="project" value="UniProtKB-UniRule"/>
</dbReference>
<dbReference type="GO" id="GO:0006508">
    <property type="term" value="P:proteolysis"/>
    <property type="evidence" value="ECO:0007669"/>
    <property type="project" value="UniProtKB-KW"/>
</dbReference>
<dbReference type="Pfam" id="PF01400">
    <property type="entry name" value="Astacin"/>
    <property type="match status" value="1"/>
</dbReference>
<evidence type="ECO:0000256" key="5">
    <source>
        <dbReference type="ARBA" id="ARBA00023049"/>
    </source>
</evidence>
<keyword evidence="2 6" id="KW-0479">Metal-binding</keyword>
<feature type="domain" description="Peptidase M12A" evidence="8">
    <location>
        <begin position="1"/>
        <end position="159"/>
    </location>
</feature>
<dbReference type="InterPro" id="IPR001506">
    <property type="entry name" value="Peptidase_M12A"/>
</dbReference>
<dbReference type="PANTHER" id="PTHR10127:SF780">
    <property type="entry name" value="METALLOENDOPEPTIDASE"/>
    <property type="match status" value="1"/>
</dbReference>
<keyword evidence="5 6" id="KW-0482">Metalloprotease</keyword>
<reference evidence="9" key="1">
    <citation type="journal article" date="2010" name="Science">
        <title>Plasticity of animal genome architecture unmasked by rapid evolution of a pelagic tunicate.</title>
        <authorList>
            <person name="Denoeud F."/>
            <person name="Henriet S."/>
            <person name="Mungpakdee S."/>
            <person name="Aury J.M."/>
            <person name="Da Silva C."/>
            <person name="Brinkmann H."/>
            <person name="Mikhaleva J."/>
            <person name="Olsen L.C."/>
            <person name="Jubin C."/>
            <person name="Canestro C."/>
            <person name="Bouquet J.M."/>
            <person name="Danks G."/>
            <person name="Poulain J."/>
            <person name="Campsteijn C."/>
            <person name="Adamski M."/>
            <person name="Cross I."/>
            <person name="Yadetie F."/>
            <person name="Muffato M."/>
            <person name="Louis A."/>
            <person name="Butcher S."/>
            <person name="Tsagkogeorga G."/>
            <person name="Konrad A."/>
            <person name="Singh S."/>
            <person name="Jensen M.F."/>
            <person name="Cong E.H."/>
            <person name="Eikeseth-Otteraa H."/>
            <person name="Noel B."/>
            <person name="Anthouard V."/>
            <person name="Porcel B.M."/>
            <person name="Kachouri-Lafond R."/>
            <person name="Nishino A."/>
            <person name="Ugolini M."/>
            <person name="Chourrout P."/>
            <person name="Nishida H."/>
            <person name="Aasland R."/>
            <person name="Huzurbazar S."/>
            <person name="Westhof E."/>
            <person name="Delsuc F."/>
            <person name="Lehrach H."/>
            <person name="Reinhardt R."/>
            <person name="Weissenbach J."/>
            <person name="Roy S.W."/>
            <person name="Artiguenave F."/>
            <person name="Postlethwait J.H."/>
            <person name="Manak J.R."/>
            <person name="Thompson E.M."/>
            <person name="Jaillon O."/>
            <person name="Du Pasquier L."/>
            <person name="Boudinot P."/>
            <person name="Liberles D.A."/>
            <person name="Volff J.N."/>
            <person name="Philippe H."/>
            <person name="Lenhard B."/>
            <person name="Roest Crollius H."/>
            <person name="Wincker P."/>
            <person name="Chourrout D."/>
        </authorList>
    </citation>
    <scope>NUCLEOTIDE SEQUENCE [LARGE SCALE GENOMIC DNA]</scope>
</reference>
<comment type="cofactor">
    <cofactor evidence="6 7">
        <name>Zn(2+)</name>
        <dbReference type="ChEBI" id="CHEBI:29105"/>
    </cofactor>
    <text evidence="6 7">Binds 1 zinc ion per subunit.</text>
</comment>
<feature type="binding site" evidence="6">
    <location>
        <position position="117"/>
    </location>
    <ligand>
        <name>Zn(2+)</name>
        <dbReference type="ChEBI" id="CHEBI:29105"/>
        <note>catalytic</note>
    </ligand>
</feature>
<dbReference type="Gene3D" id="3.40.390.10">
    <property type="entry name" value="Collagenase (Catalytic Domain)"/>
    <property type="match status" value="1"/>
</dbReference>
<feature type="binding site" evidence="6">
    <location>
        <position position="107"/>
    </location>
    <ligand>
        <name>Zn(2+)</name>
        <dbReference type="ChEBI" id="CHEBI:29105"/>
        <note>catalytic</note>
    </ligand>
</feature>
<evidence type="ECO:0000313" key="9">
    <source>
        <dbReference type="EMBL" id="CBY39025.1"/>
    </source>
</evidence>
<sequence>MWTPVVSGGLVTVPWTIDDSLMEHLDRSAIEALQRDLACFDFPYVSKEERASTEYQHGIIFAESTKCSSALGLAPGAGLQPEYGLPSGWQRINLSAGCSRKLSTVQHEILHALGVWHEHERADRDDYITVNFENTDDPCIIKMYINFLLLWSCLNLLEL</sequence>
<accession>E4YU86</accession>
<evidence type="ECO:0000256" key="2">
    <source>
        <dbReference type="ARBA" id="ARBA00022723"/>
    </source>
</evidence>
<dbReference type="EC" id="3.4.24.-" evidence="7"/>
<name>E4YU86_OIKDI</name>
<evidence type="ECO:0000256" key="7">
    <source>
        <dbReference type="RuleBase" id="RU361183"/>
    </source>
</evidence>
<feature type="active site" evidence="6">
    <location>
        <position position="108"/>
    </location>
</feature>
<dbReference type="PRINTS" id="PR00480">
    <property type="entry name" value="ASTACIN"/>
</dbReference>
<evidence type="ECO:0000259" key="8">
    <source>
        <dbReference type="PROSITE" id="PS51864"/>
    </source>
</evidence>
<comment type="caution">
    <text evidence="6">Lacks conserved residue(s) required for the propagation of feature annotation.</text>
</comment>